<dbReference type="InterPro" id="IPR020806">
    <property type="entry name" value="PKS_PP-bd"/>
</dbReference>
<accession>A0ABQ3V979</accession>
<dbReference type="Pfam" id="PF00550">
    <property type="entry name" value="PP-binding"/>
    <property type="match status" value="1"/>
</dbReference>
<dbReference type="PROSITE" id="PS50075">
    <property type="entry name" value="CARRIER"/>
    <property type="match status" value="1"/>
</dbReference>
<evidence type="ECO:0000256" key="2">
    <source>
        <dbReference type="ARBA" id="ARBA00022553"/>
    </source>
</evidence>
<feature type="domain" description="Ketosynthase family 3 (KS3)" evidence="5">
    <location>
        <begin position="6"/>
        <end position="430"/>
    </location>
</feature>
<feature type="domain" description="Carrier" evidence="4">
    <location>
        <begin position="666"/>
        <end position="740"/>
    </location>
</feature>
<dbReference type="Gene3D" id="3.40.47.10">
    <property type="match status" value="1"/>
</dbReference>
<dbReference type="InterPro" id="IPR006162">
    <property type="entry name" value="Ppantetheine_attach_site"/>
</dbReference>
<keyword evidence="1" id="KW-0596">Phosphopantetheine</keyword>
<dbReference type="SUPFAM" id="SSF47336">
    <property type="entry name" value="ACP-like"/>
    <property type="match status" value="1"/>
</dbReference>
<reference evidence="6 7" key="1">
    <citation type="journal article" date="2021" name="Int. J. Syst. Evol. Microbiol.">
        <title>Reticulibacter mediterranei gen. nov., sp. nov., within the new family Reticulibacteraceae fam. nov., and Ktedonospora formicarum gen. nov., sp. nov., Ktedonobacter robiniae sp. nov., Dictyobacter formicarum sp. nov. and Dictyobacter arantiisoli sp. nov., belonging to the class Ktedonobacteria.</title>
        <authorList>
            <person name="Yabe S."/>
            <person name="Zheng Y."/>
            <person name="Wang C.M."/>
            <person name="Sakai Y."/>
            <person name="Abe K."/>
            <person name="Yokota A."/>
            <person name="Donadio S."/>
            <person name="Cavaletti L."/>
            <person name="Monciardini P."/>
        </authorList>
    </citation>
    <scope>NUCLEOTIDE SEQUENCE [LARGE SCALE GENOMIC DNA]</scope>
    <source>
        <strain evidence="6 7">SOSP1-9</strain>
    </source>
</reference>
<dbReference type="RefSeq" id="WP_201360131.1">
    <property type="nucleotide sequence ID" value="NZ_BNJJ01000001.1"/>
</dbReference>
<keyword evidence="7" id="KW-1185">Reference proteome</keyword>
<organism evidence="6 7">
    <name type="scientific">Dictyobacter formicarum</name>
    <dbReference type="NCBI Taxonomy" id="2778368"/>
    <lineage>
        <taxon>Bacteria</taxon>
        <taxon>Bacillati</taxon>
        <taxon>Chloroflexota</taxon>
        <taxon>Ktedonobacteria</taxon>
        <taxon>Ktedonobacterales</taxon>
        <taxon>Dictyobacteraceae</taxon>
        <taxon>Dictyobacter</taxon>
    </lineage>
</organism>
<dbReference type="InterPro" id="IPR014031">
    <property type="entry name" value="Ketoacyl_synth_C"/>
</dbReference>
<evidence type="ECO:0000313" key="7">
    <source>
        <dbReference type="Proteomes" id="UP000635565"/>
    </source>
</evidence>
<dbReference type="PROSITE" id="PS52004">
    <property type="entry name" value="KS3_2"/>
    <property type="match status" value="1"/>
</dbReference>
<dbReference type="Pfam" id="PF22621">
    <property type="entry name" value="CurL-like_PKS_C"/>
    <property type="match status" value="1"/>
</dbReference>
<dbReference type="PROSITE" id="PS00012">
    <property type="entry name" value="PHOSPHOPANTETHEINE"/>
    <property type="match status" value="1"/>
</dbReference>
<dbReference type="InterPro" id="IPR009081">
    <property type="entry name" value="PP-bd_ACP"/>
</dbReference>
<dbReference type="PANTHER" id="PTHR43775:SF37">
    <property type="entry name" value="SI:DKEY-61P9.11"/>
    <property type="match status" value="1"/>
</dbReference>
<evidence type="ECO:0000256" key="3">
    <source>
        <dbReference type="ARBA" id="ARBA00022679"/>
    </source>
</evidence>
<dbReference type="Pfam" id="PF00109">
    <property type="entry name" value="ketoacyl-synt"/>
    <property type="match status" value="1"/>
</dbReference>
<dbReference type="InterPro" id="IPR014030">
    <property type="entry name" value="Ketoacyl_synth_N"/>
</dbReference>
<protein>
    <submittedName>
        <fullName evidence="6">Polyketide synthase</fullName>
    </submittedName>
</protein>
<dbReference type="InterPro" id="IPR036736">
    <property type="entry name" value="ACP-like_sf"/>
</dbReference>
<dbReference type="SMART" id="SM01294">
    <property type="entry name" value="PKS_PP_betabranch"/>
    <property type="match status" value="1"/>
</dbReference>
<dbReference type="InterPro" id="IPR020841">
    <property type="entry name" value="PKS_Beta-ketoAc_synthase_dom"/>
</dbReference>
<dbReference type="InterPro" id="IPR050091">
    <property type="entry name" value="PKS_NRPS_Biosynth_Enz"/>
</dbReference>
<keyword evidence="3" id="KW-0808">Transferase</keyword>
<dbReference type="Pfam" id="PF02801">
    <property type="entry name" value="Ketoacyl-synt_C"/>
    <property type="match status" value="1"/>
</dbReference>
<evidence type="ECO:0000259" key="4">
    <source>
        <dbReference type="PROSITE" id="PS50075"/>
    </source>
</evidence>
<dbReference type="SMART" id="SM00825">
    <property type="entry name" value="PKS_KS"/>
    <property type="match status" value="1"/>
</dbReference>
<dbReference type="CDD" id="cd00833">
    <property type="entry name" value="PKS"/>
    <property type="match status" value="1"/>
</dbReference>
<keyword evidence="2" id="KW-0597">Phosphoprotein</keyword>
<sequence length="789" mass="87378">MQTTQQEPIAIIGIGCRFPGAKNPQAFWQMLQQGEEAISEVPAYRWNAEALYDPDPLQPGKIACKWGGLLEDIDQFDWRMFHIPPREARYMDPQHRLLLEVTWEALEDAGIPLGTVAGTQTSVAVGIDWNDYLRLQARNWSRLDGYTATGTPFAFASNRLSYFFDFKGPSISLDTACASSLTALHQACQSIWTGEATLALAGGVNLHLSPDSWIIASKTGLLSSTGRCRTLDASADGFVLGEGAGMVILKPLSLVQPTDRVYALIRSVAVNHNGHNEWIMATSQEAQENLLRQAYSKAGVNPAEVDYIELHGTGFLKGDAVEAKAIGNVVGLHPERKQQCFLGSVKTNIGHLGAASGIAGLIKVALSLYHQELPPTLNLQTVNPDIPLAELQLAPQRELTSWPARRKSQLLAGVSAQALTGTNAHAVLEGYNVAHVQTEVAHEKPQLRILPLSAASQPALLSLGISFKEMLTTTRSSWQNICYTASVRRNHHKYRLVLIASTTHEAAQILDEVLAHQSPNFTHELPGKFLFQAETTSAADTLIQQVQASNYARAVEDQSQMYSAQSIQSKQKPGEHTALLALGRLYILGYTIDWSVLSPQDSQCVSLPTYPWQRQRLWLDWLNNEDISTPPETRHMKRREQVFSQAEPKRPHLPGLETASSAQWPQLLFAYIKEELSNILEIDPAVVQESQSFVSLGIDSLTATQLINRLQQSLELRLPATAIFNHPSVGSLAHYLSHELLRQKHRKQEPDTHPTPHIAKIIHELSEPEVETLLTNKLTMIEEILNERP</sequence>
<dbReference type="InterPro" id="IPR018201">
    <property type="entry name" value="Ketoacyl_synth_AS"/>
</dbReference>
<comment type="caution">
    <text evidence="6">The sequence shown here is derived from an EMBL/GenBank/DDBJ whole genome shotgun (WGS) entry which is preliminary data.</text>
</comment>
<dbReference type="Gene3D" id="3.30.70.3290">
    <property type="match status" value="1"/>
</dbReference>
<dbReference type="SMART" id="SM00823">
    <property type="entry name" value="PKS_PP"/>
    <property type="match status" value="1"/>
</dbReference>
<evidence type="ECO:0000313" key="6">
    <source>
        <dbReference type="EMBL" id="GHO82465.1"/>
    </source>
</evidence>
<dbReference type="EMBL" id="BNJJ01000001">
    <property type="protein sequence ID" value="GHO82465.1"/>
    <property type="molecule type" value="Genomic_DNA"/>
</dbReference>
<gene>
    <name evidence="6" type="ORF">KSZ_04710</name>
</gene>
<evidence type="ECO:0000256" key="1">
    <source>
        <dbReference type="ARBA" id="ARBA00022450"/>
    </source>
</evidence>
<dbReference type="Proteomes" id="UP000635565">
    <property type="component" value="Unassembled WGS sequence"/>
</dbReference>
<dbReference type="SUPFAM" id="SSF53901">
    <property type="entry name" value="Thiolase-like"/>
    <property type="match status" value="1"/>
</dbReference>
<dbReference type="PROSITE" id="PS00606">
    <property type="entry name" value="KS3_1"/>
    <property type="match status" value="1"/>
</dbReference>
<dbReference type="InterPro" id="IPR016039">
    <property type="entry name" value="Thiolase-like"/>
</dbReference>
<proteinExistence type="predicted"/>
<name>A0ABQ3V979_9CHLR</name>
<dbReference type="Gene3D" id="1.10.1200.10">
    <property type="entry name" value="ACP-like"/>
    <property type="match status" value="1"/>
</dbReference>
<evidence type="ECO:0000259" key="5">
    <source>
        <dbReference type="PROSITE" id="PS52004"/>
    </source>
</evidence>
<dbReference type="PANTHER" id="PTHR43775">
    <property type="entry name" value="FATTY ACID SYNTHASE"/>
    <property type="match status" value="1"/>
</dbReference>